<feature type="compositionally biased region" description="Polar residues" evidence="1">
    <location>
        <begin position="68"/>
        <end position="90"/>
    </location>
</feature>
<sequence>MSATTMLSPRSTLLEETEGDGYFNSKASYYKRGNLLATSSFRQKYKNGFRRSRSSSYTSLDDEKEQQNDSLLEQTPTVITPPATTRSSLFSRKKLAQRSNTAPAAAFNAGSDTQDGDYFNHEDNYVDAPYADDDEDSDENTFFAKQNYYSRQNLSKPTTSWKSSVLKAVGVKSR</sequence>
<keyword evidence="3" id="KW-1185">Reference proteome</keyword>
<dbReference type="EMBL" id="AMYB01000003">
    <property type="protein sequence ID" value="OAD04858.1"/>
    <property type="molecule type" value="Genomic_DNA"/>
</dbReference>
<comment type="caution">
    <text evidence="2">The sequence shown here is derived from an EMBL/GenBank/DDBJ whole genome shotgun (WGS) entry which is preliminary data.</text>
</comment>
<reference evidence="2 3" key="1">
    <citation type="submission" date="2015-06" db="EMBL/GenBank/DDBJ databases">
        <title>Expansion of signal transduction pathways in fungi by whole-genome duplication.</title>
        <authorList>
            <consortium name="DOE Joint Genome Institute"/>
            <person name="Corrochano L.M."/>
            <person name="Kuo A."/>
            <person name="Marcet-Houben M."/>
            <person name="Polaino S."/>
            <person name="Salamov A."/>
            <person name="Villalobos J.M."/>
            <person name="Alvarez M.I."/>
            <person name="Avalos J."/>
            <person name="Benito E.P."/>
            <person name="Benoit I."/>
            <person name="Burger G."/>
            <person name="Camino L.P."/>
            <person name="Canovas D."/>
            <person name="Cerda-Olmedo E."/>
            <person name="Cheng J.-F."/>
            <person name="Dominguez A."/>
            <person name="Elias M."/>
            <person name="Eslava A.P."/>
            <person name="Glaser F."/>
            <person name="Grimwood J."/>
            <person name="Gutierrez G."/>
            <person name="Heitman J."/>
            <person name="Henrissat B."/>
            <person name="Iturriaga E.A."/>
            <person name="Lang B.F."/>
            <person name="Lavin J.L."/>
            <person name="Lee S."/>
            <person name="Li W."/>
            <person name="Lindquist E."/>
            <person name="Lopez-Garcia S."/>
            <person name="Luque E.M."/>
            <person name="Marcos A.T."/>
            <person name="Martin J."/>
            <person name="Mccluskey K."/>
            <person name="Medina H.R."/>
            <person name="Miralles-Duran A."/>
            <person name="Miyazaki A."/>
            <person name="Munoz-Torres E."/>
            <person name="Oguiza J.A."/>
            <person name="Ohm R."/>
            <person name="Olmedo M."/>
            <person name="Orejas M."/>
            <person name="Ortiz-Castellanos L."/>
            <person name="Pisabarro A.G."/>
            <person name="Rodriguez-Romero J."/>
            <person name="Ruiz-Herrera J."/>
            <person name="Ruiz-Vazquez R."/>
            <person name="Sanz C."/>
            <person name="Schackwitz W."/>
            <person name="Schmutz J."/>
            <person name="Shahriari M."/>
            <person name="Shelest E."/>
            <person name="Silva-Franco F."/>
            <person name="Soanes D."/>
            <person name="Syed K."/>
            <person name="Tagua V.G."/>
            <person name="Talbot N.J."/>
            <person name="Thon M."/>
            <person name="De Vries R.P."/>
            <person name="Wiebenga A."/>
            <person name="Yadav J.S."/>
            <person name="Braun E.L."/>
            <person name="Baker S."/>
            <person name="Garre V."/>
            <person name="Horwitz B."/>
            <person name="Torres-Martinez S."/>
            <person name="Idnurm A."/>
            <person name="Herrera-Estrella A."/>
            <person name="Gabaldon T."/>
            <person name="Grigoriev I.V."/>
        </authorList>
    </citation>
    <scope>NUCLEOTIDE SEQUENCE [LARGE SCALE GENOMIC DNA]</scope>
    <source>
        <strain evidence="2 3">CBS 277.49</strain>
    </source>
</reference>
<organism evidence="2 3">
    <name type="scientific">Mucor lusitanicus CBS 277.49</name>
    <dbReference type="NCBI Taxonomy" id="747725"/>
    <lineage>
        <taxon>Eukaryota</taxon>
        <taxon>Fungi</taxon>
        <taxon>Fungi incertae sedis</taxon>
        <taxon>Mucoromycota</taxon>
        <taxon>Mucoromycotina</taxon>
        <taxon>Mucoromycetes</taxon>
        <taxon>Mucorales</taxon>
        <taxon>Mucorineae</taxon>
        <taxon>Mucoraceae</taxon>
        <taxon>Mucor</taxon>
    </lineage>
</organism>
<dbReference type="VEuPathDB" id="FungiDB:MUCCIDRAFT_161569"/>
<gene>
    <name evidence="2" type="ORF">MUCCIDRAFT_161569</name>
</gene>
<accession>A0A168MFL6</accession>
<evidence type="ECO:0000313" key="3">
    <source>
        <dbReference type="Proteomes" id="UP000077051"/>
    </source>
</evidence>
<protein>
    <submittedName>
        <fullName evidence="2">Uncharacterized protein</fullName>
    </submittedName>
</protein>
<dbReference type="AlphaFoldDB" id="A0A168MFL6"/>
<dbReference type="OrthoDB" id="2254241at2759"/>
<evidence type="ECO:0000256" key="1">
    <source>
        <dbReference type="SAM" id="MobiDB-lite"/>
    </source>
</evidence>
<feature type="region of interest" description="Disordered" evidence="1">
    <location>
        <begin position="47"/>
        <end position="138"/>
    </location>
</feature>
<name>A0A168MFL6_MUCCL</name>
<evidence type="ECO:0000313" key="2">
    <source>
        <dbReference type="EMBL" id="OAD04858.1"/>
    </source>
</evidence>
<dbReference type="Proteomes" id="UP000077051">
    <property type="component" value="Unassembled WGS sequence"/>
</dbReference>
<proteinExistence type="predicted"/>